<organism evidence="3 4">
    <name type="scientific">Mucilaginibacter hurinus</name>
    <dbReference type="NCBI Taxonomy" id="2201324"/>
    <lineage>
        <taxon>Bacteria</taxon>
        <taxon>Pseudomonadati</taxon>
        <taxon>Bacteroidota</taxon>
        <taxon>Sphingobacteriia</taxon>
        <taxon>Sphingobacteriales</taxon>
        <taxon>Sphingobacteriaceae</taxon>
        <taxon>Mucilaginibacter</taxon>
    </lineage>
</organism>
<proteinExistence type="predicted"/>
<dbReference type="InterPro" id="IPR051599">
    <property type="entry name" value="Cell_Envelope_Assoc"/>
</dbReference>
<sequence>MYFILSKLLLVLILPLTWVVVLLVAGLIVKRPGLKRWLLVTGVMLLLLFSNRLLLRCFSSWWDVPPREVADGRVYSAAIILGGYAQEDSEGKGYFGPSANRFIQAVKLKNAGNVQHLVITGGNAGLNPSAFREGAWVQQQVKHFNVPDSAVLVDPDSRNTLENALYTRRLLDSSKLKPPYLLVTSVYHMRRSQYIFRKAGMSVVPYACEFNGDSEVSWDDLLPDAAVMPAWNLYIKEMVGYLVAHVQNIPGR</sequence>
<dbReference type="OrthoDB" id="9782395at2"/>
<protein>
    <recommendedName>
        <fullName evidence="2">DUF218 domain-containing protein</fullName>
    </recommendedName>
</protein>
<dbReference type="InterPro" id="IPR003848">
    <property type="entry name" value="DUF218"/>
</dbReference>
<gene>
    <name evidence="3" type="ORF">DJ568_08795</name>
</gene>
<dbReference type="PANTHER" id="PTHR30336:SF20">
    <property type="entry name" value="DUF218 DOMAIN-CONTAINING PROTEIN"/>
    <property type="match status" value="1"/>
</dbReference>
<dbReference type="GO" id="GO:0005886">
    <property type="term" value="C:plasma membrane"/>
    <property type="evidence" value="ECO:0007669"/>
    <property type="project" value="TreeGrafter"/>
</dbReference>
<dbReference type="EMBL" id="QGDC01000004">
    <property type="protein sequence ID" value="RCH55272.1"/>
    <property type="molecule type" value="Genomic_DNA"/>
</dbReference>
<keyword evidence="1" id="KW-0812">Transmembrane</keyword>
<evidence type="ECO:0000259" key="2">
    <source>
        <dbReference type="Pfam" id="PF02698"/>
    </source>
</evidence>
<feature type="transmembrane region" description="Helical" evidence="1">
    <location>
        <begin position="6"/>
        <end position="29"/>
    </location>
</feature>
<dbReference type="InterPro" id="IPR014729">
    <property type="entry name" value="Rossmann-like_a/b/a_fold"/>
</dbReference>
<keyword evidence="4" id="KW-1185">Reference proteome</keyword>
<dbReference type="RefSeq" id="WP_114004894.1">
    <property type="nucleotide sequence ID" value="NZ_QGDC01000004.1"/>
</dbReference>
<dbReference type="Proteomes" id="UP000253209">
    <property type="component" value="Unassembled WGS sequence"/>
</dbReference>
<name>A0A367GP54_9SPHI</name>
<reference evidence="3 4" key="1">
    <citation type="submission" date="2018-05" db="EMBL/GenBank/DDBJ databases">
        <title>Mucilaginibacter hurinus sp. nov., isolated from briquette warehouse soil.</title>
        <authorList>
            <person name="Choi L."/>
        </authorList>
    </citation>
    <scope>NUCLEOTIDE SEQUENCE [LARGE SCALE GENOMIC DNA]</scope>
    <source>
        <strain evidence="3 4">ZR32</strain>
    </source>
</reference>
<keyword evidence="1" id="KW-1133">Transmembrane helix</keyword>
<evidence type="ECO:0000313" key="4">
    <source>
        <dbReference type="Proteomes" id="UP000253209"/>
    </source>
</evidence>
<accession>A0A367GP54</accession>
<comment type="caution">
    <text evidence="3">The sequence shown here is derived from an EMBL/GenBank/DDBJ whole genome shotgun (WGS) entry which is preliminary data.</text>
</comment>
<dbReference type="Pfam" id="PF02698">
    <property type="entry name" value="DUF218"/>
    <property type="match status" value="1"/>
</dbReference>
<dbReference type="PANTHER" id="PTHR30336">
    <property type="entry name" value="INNER MEMBRANE PROTEIN, PROBABLE PERMEASE"/>
    <property type="match status" value="1"/>
</dbReference>
<evidence type="ECO:0000313" key="3">
    <source>
        <dbReference type="EMBL" id="RCH55272.1"/>
    </source>
</evidence>
<evidence type="ECO:0000256" key="1">
    <source>
        <dbReference type="SAM" id="Phobius"/>
    </source>
</evidence>
<dbReference type="AlphaFoldDB" id="A0A367GP54"/>
<feature type="domain" description="DUF218" evidence="2">
    <location>
        <begin position="77"/>
        <end position="240"/>
    </location>
</feature>
<dbReference type="Gene3D" id="3.40.50.620">
    <property type="entry name" value="HUPs"/>
    <property type="match status" value="1"/>
</dbReference>
<dbReference type="CDD" id="cd06259">
    <property type="entry name" value="YdcF-like"/>
    <property type="match status" value="1"/>
</dbReference>
<keyword evidence="1" id="KW-0472">Membrane</keyword>